<name>A0A914Z1V6_9BILA</name>
<proteinExistence type="predicted"/>
<accession>A0A914Z1V6</accession>
<protein>
    <submittedName>
        <fullName evidence="3">Uncharacterized protein</fullName>
    </submittedName>
</protein>
<evidence type="ECO:0000313" key="2">
    <source>
        <dbReference type="Proteomes" id="UP000887577"/>
    </source>
</evidence>
<organism evidence="2 3">
    <name type="scientific">Panagrolaimus superbus</name>
    <dbReference type="NCBI Taxonomy" id="310955"/>
    <lineage>
        <taxon>Eukaryota</taxon>
        <taxon>Metazoa</taxon>
        <taxon>Ecdysozoa</taxon>
        <taxon>Nematoda</taxon>
        <taxon>Chromadorea</taxon>
        <taxon>Rhabditida</taxon>
        <taxon>Tylenchina</taxon>
        <taxon>Panagrolaimomorpha</taxon>
        <taxon>Panagrolaimoidea</taxon>
        <taxon>Panagrolaimidae</taxon>
        <taxon>Panagrolaimus</taxon>
    </lineage>
</organism>
<dbReference type="PANTHER" id="PTHR31424">
    <property type="entry name" value="PROTEIN CBG23806"/>
    <property type="match status" value="1"/>
</dbReference>
<dbReference type="PANTHER" id="PTHR31424:SF4">
    <property type="entry name" value="AUTOPHAGY-RELATED PROTEIN 14-RELATED"/>
    <property type="match status" value="1"/>
</dbReference>
<sequence length="478" mass="55117">MHKKFEGDDSPFNLYAAQKVLSSKLGAIKTIRFILKGKWVQFPVRWFYVADYKNGKGVAGILCGNCKFPCLTCLCTTRETYAEIDLSVVFDIRPEGPNEEWSQPRPPLFPFIPLNHFINPPLHITLGPGADLFDYLFEIISSIDAELSNVEQIYETLKENPKWQKDLRKRFEEIESLKEELTDLNESSALYDKIFSGEKQRGRVKQCSLKQNCVANLIRKSIPFVNSLSCSSCSQNYHECCMNDVTKTCPLCTSYHPSLEDGKRRLLAEHVALKQQISETLTKLKDMELQFKKDTQKLESGVLTKKLEAVLEKYGGSRRAYFQAYTGAHLIQMGNNIQKICDELPEEIATNEKCIIVFGAIKLFFEVRKLMSKNFMDEAQIMALEEKIQEFADYMKIHLGFMKPKQKGHLLLKHVPAFARMFGTVSFFTDEAIEAYNALFNNQDDRLKMKLSPKKLVKFMEWNVELNYLYDTVHCDKE</sequence>
<reference evidence="3" key="1">
    <citation type="submission" date="2022-11" db="UniProtKB">
        <authorList>
            <consortium name="WormBaseParasite"/>
        </authorList>
    </citation>
    <scope>IDENTIFICATION</scope>
</reference>
<evidence type="ECO:0000313" key="3">
    <source>
        <dbReference type="WBParaSite" id="PSU_v2.g6684.t1"/>
    </source>
</evidence>
<dbReference type="WBParaSite" id="PSU_v2.g6684.t1">
    <property type="protein sequence ID" value="PSU_v2.g6684.t1"/>
    <property type="gene ID" value="PSU_v2.g6684"/>
</dbReference>
<keyword evidence="2" id="KW-1185">Reference proteome</keyword>
<feature type="coiled-coil region" evidence="1">
    <location>
        <begin position="140"/>
        <end position="187"/>
    </location>
</feature>
<dbReference type="Proteomes" id="UP000887577">
    <property type="component" value="Unplaced"/>
</dbReference>
<dbReference type="AlphaFoldDB" id="A0A914Z1V6"/>
<evidence type="ECO:0000256" key="1">
    <source>
        <dbReference type="SAM" id="Coils"/>
    </source>
</evidence>
<keyword evidence="1" id="KW-0175">Coiled coil</keyword>